<keyword evidence="4" id="KW-1185">Reference proteome</keyword>
<reference evidence="2" key="3">
    <citation type="submission" date="2010-09" db="EMBL/GenBank/DDBJ databases">
        <title>Annotation of Gaeumannomyces graminis var. tritici R3-111a-1.</title>
        <authorList>
            <consortium name="The Broad Institute Genome Sequencing Platform"/>
            <person name="Ma L.-J."/>
            <person name="Dead R."/>
            <person name="Young S.K."/>
            <person name="Zeng Q."/>
            <person name="Gargeya S."/>
            <person name="Fitzgerald M."/>
            <person name="Haas B."/>
            <person name="Abouelleil A."/>
            <person name="Alvarado L."/>
            <person name="Arachchi H.M."/>
            <person name="Berlin A."/>
            <person name="Brown A."/>
            <person name="Chapman S.B."/>
            <person name="Chen Z."/>
            <person name="Dunbar C."/>
            <person name="Freedman E."/>
            <person name="Gearin G."/>
            <person name="Gellesch M."/>
            <person name="Goldberg J."/>
            <person name="Griggs A."/>
            <person name="Gujja S."/>
            <person name="Heiman D."/>
            <person name="Howarth C."/>
            <person name="Larson L."/>
            <person name="Lui A."/>
            <person name="MacDonald P.J.P."/>
            <person name="Mehta T."/>
            <person name="Montmayeur A."/>
            <person name="Murphy C."/>
            <person name="Neiman D."/>
            <person name="Pearson M."/>
            <person name="Priest M."/>
            <person name="Roberts A."/>
            <person name="Saif S."/>
            <person name="Shea T."/>
            <person name="Shenoy N."/>
            <person name="Sisk P."/>
            <person name="Stolte C."/>
            <person name="Sykes S."/>
            <person name="Yandava C."/>
            <person name="Wortman J."/>
            <person name="Nusbaum C."/>
            <person name="Birren B."/>
        </authorList>
    </citation>
    <scope>NUCLEOTIDE SEQUENCE</scope>
    <source>
        <strain evidence="2">R3-111a-1</strain>
    </source>
</reference>
<dbReference type="GeneID" id="20353394"/>
<sequence length="51" mass="5359">MDPKREIGGHLPLSAHTPVEQLHAAAQRLPVDSPTLPLCGPKPVKASPTKA</sequence>
<proteinExistence type="predicted"/>
<accession>J3PHF7</accession>
<protein>
    <submittedName>
        <fullName evidence="2 3">Uncharacterized protein</fullName>
    </submittedName>
</protein>
<evidence type="ECO:0000313" key="4">
    <source>
        <dbReference type="Proteomes" id="UP000006039"/>
    </source>
</evidence>
<dbReference type="HOGENOM" id="CLU_3106461_0_0_1"/>
<reference evidence="4" key="1">
    <citation type="submission" date="2010-07" db="EMBL/GenBank/DDBJ databases">
        <title>The genome sequence of Gaeumannomyces graminis var. tritici strain R3-111a-1.</title>
        <authorList>
            <consortium name="The Broad Institute Genome Sequencing Platform"/>
            <person name="Ma L.-J."/>
            <person name="Dead R."/>
            <person name="Young S."/>
            <person name="Zeng Q."/>
            <person name="Koehrsen M."/>
            <person name="Alvarado L."/>
            <person name="Berlin A."/>
            <person name="Chapman S.B."/>
            <person name="Chen Z."/>
            <person name="Freedman E."/>
            <person name="Gellesch M."/>
            <person name="Goldberg J."/>
            <person name="Griggs A."/>
            <person name="Gujja S."/>
            <person name="Heilman E.R."/>
            <person name="Heiman D."/>
            <person name="Hepburn T."/>
            <person name="Howarth C."/>
            <person name="Jen D."/>
            <person name="Larson L."/>
            <person name="Mehta T."/>
            <person name="Neiman D."/>
            <person name="Pearson M."/>
            <person name="Roberts A."/>
            <person name="Saif S."/>
            <person name="Shea T."/>
            <person name="Shenoy N."/>
            <person name="Sisk P."/>
            <person name="Stolte C."/>
            <person name="Sykes S."/>
            <person name="Walk T."/>
            <person name="White J."/>
            <person name="Yandava C."/>
            <person name="Haas B."/>
            <person name="Nusbaum C."/>
            <person name="Birren B."/>
        </authorList>
    </citation>
    <scope>NUCLEOTIDE SEQUENCE [LARGE SCALE GENOMIC DNA]</scope>
    <source>
        <strain evidence="4">R3-111a-1</strain>
    </source>
</reference>
<evidence type="ECO:0000313" key="3">
    <source>
        <dbReference type="EnsemblFungi" id="EJT69317"/>
    </source>
</evidence>
<dbReference type="Proteomes" id="UP000006039">
    <property type="component" value="Unassembled WGS sequence"/>
</dbReference>
<evidence type="ECO:0000313" key="2">
    <source>
        <dbReference type="EMBL" id="EJT69317.1"/>
    </source>
</evidence>
<dbReference type="VEuPathDB" id="FungiDB:GGTG_12936"/>
<dbReference type="AlphaFoldDB" id="J3PHF7"/>
<evidence type="ECO:0000256" key="1">
    <source>
        <dbReference type="SAM" id="MobiDB-lite"/>
    </source>
</evidence>
<organism evidence="2">
    <name type="scientific">Gaeumannomyces tritici (strain R3-111a-1)</name>
    <name type="common">Wheat and barley take-all root rot fungus</name>
    <name type="synonym">Gaeumannomyces graminis var. tritici</name>
    <dbReference type="NCBI Taxonomy" id="644352"/>
    <lineage>
        <taxon>Eukaryota</taxon>
        <taxon>Fungi</taxon>
        <taxon>Dikarya</taxon>
        <taxon>Ascomycota</taxon>
        <taxon>Pezizomycotina</taxon>
        <taxon>Sordariomycetes</taxon>
        <taxon>Sordariomycetidae</taxon>
        <taxon>Magnaporthales</taxon>
        <taxon>Magnaporthaceae</taxon>
        <taxon>Gaeumannomyces</taxon>
    </lineage>
</organism>
<gene>
    <name evidence="3" type="primary">20353394</name>
    <name evidence="2" type="ORF">GGTG_12936</name>
</gene>
<reference evidence="3" key="4">
    <citation type="journal article" date="2015" name="G3 (Bethesda)">
        <title>Genome sequences of three phytopathogenic species of the Magnaporthaceae family of fungi.</title>
        <authorList>
            <person name="Okagaki L.H."/>
            <person name="Nunes C.C."/>
            <person name="Sailsbery J."/>
            <person name="Clay B."/>
            <person name="Brown D."/>
            <person name="John T."/>
            <person name="Oh Y."/>
            <person name="Young N."/>
            <person name="Fitzgerald M."/>
            <person name="Haas B.J."/>
            <person name="Zeng Q."/>
            <person name="Young S."/>
            <person name="Adiconis X."/>
            <person name="Fan L."/>
            <person name="Levin J.Z."/>
            <person name="Mitchell T.K."/>
            <person name="Okubara P.A."/>
            <person name="Farman M.L."/>
            <person name="Kohn L.M."/>
            <person name="Birren B."/>
            <person name="Ma L.-J."/>
            <person name="Dean R.A."/>
        </authorList>
    </citation>
    <scope>NUCLEOTIDE SEQUENCE</scope>
    <source>
        <strain evidence="3">R3-111a-1</strain>
    </source>
</reference>
<dbReference type="EMBL" id="GL385404">
    <property type="protein sequence ID" value="EJT69317.1"/>
    <property type="molecule type" value="Genomic_DNA"/>
</dbReference>
<dbReference type="EnsemblFungi" id="EJT69317">
    <property type="protein sequence ID" value="EJT69317"/>
    <property type="gene ID" value="GGTG_12936"/>
</dbReference>
<dbReference type="RefSeq" id="XP_009229102.1">
    <property type="nucleotide sequence ID" value="XM_009230838.1"/>
</dbReference>
<reference evidence="3" key="5">
    <citation type="submission" date="2018-04" db="UniProtKB">
        <authorList>
            <consortium name="EnsemblFungi"/>
        </authorList>
    </citation>
    <scope>IDENTIFICATION</scope>
    <source>
        <strain evidence="3">R3-111a-1</strain>
    </source>
</reference>
<name>J3PHF7_GAET3</name>
<reference evidence="2" key="2">
    <citation type="submission" date="2010-07" db="EMBL/GenBank/DDBJ databases">
        <authorList>
            <consortium name="The Broad Institute Genome Sequencing Platform"/>
            <consortium name="Broad Institute Genome Sequencing Center for Infectious Disease"/>
            <person name="Ma L.-J."/>
            <person name="Dead R."/>
            <person name="Young S."/>
            <person name="Zeng Q."/>
            <person name="Koehrsen M."/>
            <person name="Alvarado L."/>
            <person name="Berlin A."/>
            <person name="Chapman S.B."/>
            <person name="Chen Z."/>
            <person name="Freedman E."/>
            <person name="Gellesch M."/>
            <person name="Goldberg J."/>
            <person name="Griggs A."/>
            <person name="Gujja S."/>
            <person name="Heilman E.R."/>
            <person name="Heiman D."/>
            <person name="Hepburn T."/>
            <person name="Howarth C."/>
            <person name="Jen D."/>
            <person name="Larson L."/>
            <person name="Mehta T."/>
            <person name="Neiman D."/>
            <person name="Pearson M."/>
            <person name="Roberts A."/>
            <person name="Saif S."/>
            <person name="Shea T."/>
            <person name="Shenoy N."/>
            <person name="Sisk P."/>
            <person name="Stolte C."/>
            <person name="Sykes S."/>
            <person name="Walk T."/>
            <person name="White J."/>
            <person name="Yandava C."/>
            <person name="Haas B."/>
            <person name="Nusbaum C."/>
            <person name="Birren B."/>
        </authorList>
    </citation>
    <scope>NUCLEOTIDE SEQUENCE</scope>
    <source>
        <strain evidence="2">R3-111a-1</strain>
    </source>
</reference>
<feature type="region of interest" description="Disordered" evidence="1">
    <location>
        <begin position="31"/>
        <end position="51"/>
    </location>
</feature>